<keyword evidence="2" id="KW-1185">Reference proteome</keyword>
<reference evidence="1" key="2">
    <citation type="submission" date="2020-04" db="EMBL/GenBank/DDBJ databases">
        <authorList>
            <person name="Alexandrino P."/>
            <person name="Mendonca T."/>
            <person name="Guaman L."/>
            <person name="Cherix J."/>
            <person name="Lozano-Sakalauskas G."/>
            <person name="Fujita A."/>
            <person name="Filho E.R."/>
            <person name="Long P."/>
            <person name="Padilla G."/>
            <person name="Taciro M.K."/>
            <person name="Gomez J.G."/>
            <person name="Silva L.F."/>
            <person name="Torres M."/>
        </authorList>
    </citation>
    <scope>NUCLEOTIDE SEQUENCE</scope>
    <source>
        <strain evidence="1">LMG 19450</strain>
    </source>
</reference>
<accession>A0A8T6ZJX3</accession>
<dbReference type="AlphaFoldDB" id="A0A8T6ZJX3"/>
<dbReference type="EMBL" id="JTDB02000012">
    <property type="protein sequence ID" value="NLP65096.1"/>
    <property type="molecule type" value="Genomic_DNA"/>
</dbReference>
<protein>
    <submittedName>
        <fullName evidence="1">Uncharacterized protein</fullName>
    </submittedName>
</protein>
<organism evidence="1 2">
    <name type="scientific">Paraburkholderia sacchari</name>
    <dbReference type="NCBI Taxonomy" id="159450"/>
    <lineage>
        <taxon>Bacteria</taxon>
        <taxon>Pseudomonadati</taxon>
        <taxon>Pseudomonadota</taxon>
        <taxon>Betaproteobacteria</taxon>
        <taxon>Burkholderiales</taxon>
        <taxon>Burkholderiaceae</taxon>
        <taxon>Paraburkholderia</taxon>
    </lineage>
</organism>
<reference evidence="1" key="1">
    <citation type="journal article" date="2015" name="Genome Announc.">
        <title>Draft Genome Sequence of the Polyhydroxyalkanoate-Producing Bacterium Burkholderia sacchari LMG 19450 Isolated from Brazilian Sugarcane Plantation Soil.</title>
        <authorList>
            <person name="Alexandrino P.M."/>
            <person name="Mendonca T.T."/>
            <person name="Guaman Bautista L.P."/>
            <person name="Cherix J."/>
            <person name="Lozano-Sakalauskas G.C."/>
            <person name="Fujita A."/>
            <person name="Ramos Filho E."/>
            <person name="Long P."/>
            <person name="Padilla G."/>
            <person name="Taciro M.K."/>
            <person name="Gomez J.G."/>
            <person name="Silva L.F."/>
        </authorList>
    </citation>
    <scope>NUCLEOTIDE SEQUENCE</scope>
    <source>
        <strain evidence="1">LMG 19450</strain>
    </source>
</reference>
<name>A0A8T6ZJX3_9BURK</name>
<evidence type="ECO:0000313" key="1">
    <source>
        <dbReference type="EMBL" id="NLP65096.1"/>
    </source>
</evidence>
<gene>
    <name evidence="1" type="ORF">NH14_028975</name>
</gene>
<dbReference type="Proteomes" id="UP000030460">
    <property type="component" value="Unassembled WGS sequence"/>
</dbReference>
<proteinExistence type="predicted"/>
<dbReference type="RefSeq" id="WP_152617353.1">
    <property type="nucleotide sequence ID" value="NZ_CADFGF010000026.1"/>
</dbReference>
<sequence length="66" mass="7488">MIILGRDIQKFPDPNHPVFKDEPGNRDPQSVHFQADGGARRVQRVHAFYRALVETALYEAGVSRNV</sequence>
<evidence type="ECO:0000313" key="2">
    <source>
        <dbReference type="Proteomes" id="UP000030460"/>
    </source>
</evidence>
<comment type="caution">
    <text evidence="1">The sequence shown here is derived from an EMBL/GenBank/DDBJ whole genome shotgun (WGS) entry which is preliminary data.</text>
</comment>
<dbReference type="OrthoDB" id="9042242at2"/>